<evidence type="ECO:0000256" key="9">
    <source>
        <dbReference type="PROSITE-ProRule" id="PRU00206"/>
    </source>
</evidence>
<keyword evidence="2 11" id="KW-0812">Transmembrane</keyword>
<feature type="compositionally biased region" description="Basic and acidic residues" evidence="10">
    <location>
        <begin position="312"/>
        <end position="321"/>
    </location>
</feature>
<keyword evidence="12" id="KW-0732">Signal</keyword>
<feature type="chain" id="PRO_5046450366" evidence="12">
    <location>
        <begin position="22"/>
        <end position="377"/>
    </location>
</feature>
<evidence type="ECO:0000256" key="11">
    <source>
        <dbReference type="SAM" id="Phobius"/>
    </source>
</evidence>
<feature type="non-terminal residue" evidence="15">
    <location>
        <position position="377"/>
    </location>
</feature>
<sequence>MAGAALLLLLMLATEAPHPFANPVECQASEYLDEHGKCAPCRECGPGLQLSKECGYGEGGDSQCAPCHPRRFKDSWGHHGCKPCLSCSLINRIQQSPCTATSDAACGECFPGFYSKTQIGGLQDLECIPCTKQTPPSEPQCRSRVSPEKVENPAGATLDTALAVLTSSALVIIVLVSVLSLLCCQRFWKSQCQRVLLQRQDFSGQRGMSQASAGPARFSHHERLPDPCCLSAKSVTPRHGSLEGPAEAVRFFSGGEGLRVHLPTQQADWDFSKRITASPKAPQARSPLDTRPLLRDSRCSNGSAGGSSFTELRQDSARDPDDPAPLSSCATEMQHPWPHSPVECTELDLQDFSTRAGLLHRDAAERTLRGRTELAPA</sequence>
<dbReference type="Proteomes" id="UP000694871">
    <property type="component" value="Unplaced"/>
</dbReference>
<evidence type="ECO:0000256" key="12">
    <source>
        <dbReference type="SAM" id="SignalP"/>
    </source>
</evidence>
<dbReference type="PROSITE" id="PS00652">
    <property type="entry name" value="TNFR_NGFR_1"/>
    <property type="match status" value="2"/>
</dbReference>
<comment type="subcellular location">
    <subcellularLocation>
        <location evidence="1">Membrane</location>
        <topology evidence="1">Single-pass membrane protein</topology>
    </subcellularLocation>
</comment>
<evidence type="ECO:0000256" key="7">
    <source>
        <dbReference type="ARBA" id="ARBA00023170"/>
    </source>
</evidence>
<evidence type="ECO:0000256" key="5">
    <source>
        <dbReference type="ARBA" id="ARBA00023136"/>
    </source>
</evidence>
<dbReference type="Pfam" id="PF00020">
    <property type="entry name" value="TNFR_c6"/>
    <property type="match status" value="1"/>
</dbReference>
<comment type="caution">
    <text evidence="9">Lacks conserved residue(s) required for the propagation of feature annotation.</text>
</comment>
<dbReference type="Gene3D" id="2.10.50.10">
    <property type="entry name" value="Tumor Necrosis Factor Receptor, subunit A, domain 2"/>
    <property type="match status" value="2"/>
</dbReference>
<feature type="transmembrane region" description="Helical" evidence="11">
    <location>
        <begin position="161"/>
        <end position="184"/>
    </location>
</feature>
<accession>A0ABM1L3S6</accession>
<feature type="region of interest" description="Disordered" evidence="10">
    <location>
        <begin position="275"/>
        <end position="334"/>
    </location>
</feature>
<evidence type="ECO:0000256" key="2">
    <source>
        <dbReference type="ARBA" id="ARBA00022692"/>
    </source>
</evidence>
<evidence type="ECO:0000313" key="15">
    <source>
        <dbReference type="RefSeq" id="XP_015280613.1"/>
    </source>
</evidence>
<reference evidence="15" key="1">
    <citation type="submission" date="2025-08" db="UniProtKB">
        <authorList>
            <consortium name="RefSeq"/>
        </authorList>
    </citation>
    <scope>IDENTIFICATION</scope>
</reference>
<keyword evidence="3" id="KW-0677">Repeat</keyword>
<evidence type="ECO:0000256" key="3">
    <source>
        <dbReference type="ARBA" id="ARBA00022737"/>
    </source>
</evidence>
<dbReference type="PROSITE" id="PS50050">
    <property type="entry name" value="TNFR_NGFR_2"/>
    <property type="match status" value="2"/>
</dbReference>
<keyword evidence="8" id="KW-0325">Glycoprotein</keyword>
<keyword evidence="6 9" id="KW-1015">Disulfide bond</keyword>
<organism evidence="14 15">
    <name type="scientific">Gekko japonicus</name>
    <name type="common">Schlegel's Japanese gecko</name>
    <dbReference type="NCBI Taxonomy" id="146911"/>
    <lineage>
        <taxon>Eukaryota</taxon>
        <taxon>Metazoa</taxon>
        <taxon>Chordata</taxon>
        <taxon>Craniata</taxon>
        <taxon>Vertebrata</taxon>
        <taxon>Euteleostomi</taxon>
        <taxon>Lepidosauria</taxon>
        <taxon>Squamata</taxon>
        <taxon>Bifurcata</taxon>
        <taxon>Gekkota</taxon>
        <taxon>Gekkonidae</taxon>
        <taxon>Gekkoninae</taxon>
        <taxon>Gekko</taxon>
    </lineage>
</organism>
<dbReference type="PANTHER" id="PTHR12120:SF8">
    <property type="entry name" value="TUMOR NECROSIS FACTOR RECEPTOR SUPERFAMILY MEMBER 27"/>
    <property type="match status" value="1"/>
</dbReference>
<evidence type="ECO:0000259" key="13">
    <source>
        <dbReference type="PROSITE" id="PS50050"/>
    </source>
</evidence>
<gene>
    <name evidence="15" type="primary">LOC107122097</name>
</gene>
<proteinExistence type="predicted"/>
<dbReference type="RefSeq" id="XP_015280613.1">
    <property type="nucleotide sequence ID" value="XM_015425127.1"/>
</dbReference>
<evidence type="ECO:0000256" key="1">
    <source>
        <dbReference type="ARBA" id="ARBA00004167"/>
    </source>
</evidence>
<feature type="disulfide bond" evidence="9">
    <location>
        <begin position="41"/>
        <end position="54"/>
    </location>
</feature>
<protein>
    <submittedName>
        <fullName evidence="15">Tumor necrosis factor receptor superfamily member 27-like</fullName>
    </submittedName>
</protein>
<evidence type="ECO:0000256" key="4">
    <source>
        <dbReference type="ARBA" id="ARBA00022989"/>
    </source>
</evidence>
<dbReference type="SMART" id="SM00208">
    <property type="entry name" value="TNFR"/>
    <property type="match status" value="2"/>
</dbReference>
<evidence type="ECO:0000256" key="6">
    <source>
        <dbReference type="ARBA" id="ARBA00023157"/>
    </source>
</evidence>
<feature type="signal peptide" evidence="12">
    <location>
        <begin position="1"/>
        <end position="21"/>
    </location>
</feature>
<dbReference type="GeneID" id="107122097"/>
<dbReference type="PANTHER" id="PTHR12120">
    <property type="entry name" value="TNFR-CYS DOMAIN-CONTAINING PROTEIN"/>
    <property type="match status" value="1"/>
</dbReference>
<dbReference type="InterPro" id="IPR047526">
    <property type="entry name" value="TNR19/27/EDAR"/>
</dbReference>
<feature type="domain" description="TNFR-Cys" evidence="13">
    <location>
        <begin position="25"/>
        <end position="64"/>
    </location>
</feature>
<keyword evidence="7" id="KW-0675">Receptor</keyword>
<keyword evidence="14" id="KW-1185">Reference proteome</keyword>
<feature type="repeat" description="TNFR-Cys" evidence="9">
    <location>
        <begin position="25"/>
        <end position="64"/>
    </location>
</feature>
<dbReference type="InterPro" id="IPR001368">
    <property type="entry name" value="TNFR/NGFR_Cys_rich_reg"/>
</dbReference>
<name>A0ABM1L3S6_GEKJA</name>
<evidence type="ECO:0000256" key="8">
    <source>
        <dbReference type="ARBA" id="ARBA00023180"/>
    </source>
</evidence>
<feature type="repeat" description="TNFR-Cys" evidence="9">
    <location>
        <begin position="66"/>
        <end position="106"/>
    </location>
</feature>
<evidence type="ECO:0000256" key="10">
    <source>
        <dbReference type="SAM" id="MobiDB-lite"/>
    </source>
</evidence>
<feature type="compositionally biased region" description="Polar residues" evidence="10">
    <location>
        <begin position="299"/>
        <end position="311"/>
    </location>
</feature>
<feature type="domain" description="TNFR-Cys" evidence="13">
    <location>
        <begin position="66"/>
        <end position="106"/>
    </location>
</feature>
<keyword evidence="4 11" id="KW-1133">Transmembrane helix</keyword>
<keyword evidence="5 11" id="KW-0472">Membrane</keyword>
<evidence type="ECO:0000313" key="14">
    <source>
        <dbReference type="Proteomes" id="UP000694871"/>
    </source>
</evidence>